<dbReference type="GO" id="GO:0007608">
    <property type="term" value="P:sensory perception of smell"/>
    <property type="evidence" value="ECO:0007669"/>
    <property type="project" value="UniProtKB-ARBA"/>
</dbReference>
<evidence type="ECO:0000313" key="5">
    <source>
        <dbReference type="EMBL" id="AQN78394.1"/>
    </source>
</evidence>
<sequence length="152" mass="17322">MKNNGMRYISPVALFTIVFLVAINIHDSEAKMSMAQIKNMMKPVSKTCITKIGVSKDLIDKTHEGEFPPDPQLQCYYACIFKMMKVVTKDEQVDLNLILKQINMLALEELGKQITPIVQDCDAKITATEVCEVSWAFAKCLWETDQSMYFFP</sequence>
<keyword evidence="4" id="KW-0732">Signal</keyword>
<dbReference type="FunFam" id="1.10.238.20:FF:000001">
    <property type="entry name" value="General odorant-binding protein lush"/>
    <property type="match status" value="1"/>
</dbReference>
<gene>
    <name evidence="6" type="primary">OBP19</name>
</gene>
<dbReference type="InterPro" id="IPR036728">
    <property type="entry name" value="PBP_GOBP_sf"/>
</dbReference>
<dbReference type="GO" id="GO:0005549">
    <property type="term" value="F:odorant binding"/>
    <property type="evidence" value="ECO:0007669"/>
    <property type="project" value="InterPro"/>
</dbReference>
<dbReference type="PANTHER" id="PTHR21364:SF2">
    <property type="entry name" value="GENERAL ODORANT-BINDING PROTEIN 19A"/>
    <property type="match status" value="1"/>
</dbReference>
<dbReference type="Gene3D" id="1.10.238.20">
    <property type="entry name" value="Pheromone/general odorant binding protein domain"/>
    <property type="match status" value="1"/>
</dbReference>
<evidence type="ECO:0000256" key="2">
    <source>
        <dbReference type="ARBA" id="ARBA00008098"/>
    </source>
</evidence>
<evidence type="ECO:0000256" key="4">
    <source>
        <dbReference type="SAM" id="SignalP"/>
    </source>
</evidence>
<dbReference type="EMBL" id="KY445459">
    <property type="protein sequence ID" value="AQN78394.1"/>
    <property type="molecule type" value="mRNA"/>
</dbReference>
<dbReference type="PANTHER" id="PTHR21364">
    <property type="entry name" value="GENERAL ODORANT-BINDING PROTEIN 19A"/>
    <property type="match status" value="1"/>
</dbReference>
<dbReference type="Pfam" id="PF01395">
    <property type="entry name" value="PBP_GOBP"/>
    <property type="match status" value="1"/>
</dbReference>
<evidence type="ECO:0000256" key="1">
    <source>
        <dbReference type="ARBA" id="ARBA00004613"/>
    </source>
</evidence>
<comment type="subcellular location">
    <subcellularLocation>
        <location evidence="1">Secreted</location>
    </subcellularLocation>
</comment>
<evidence type="ECO:0000313" key="6">
    <source>
        <dbReference type="EMBL" id="QCS38462.1"/>
    </source>
</evidence>
<accession>A0A1S5VFI1</accession>
<dbReference type="EMBL" id="MH220426">
    <property type="protein sequence ID" value="QCS38462.1"/>
    <property type="molecule type" value="mRNA"/>
</dbReference>
<reference evidence="6" key="2">
    <citation type="submission" date="2018-04" db="EMBL/GenBank/DDBJ databases">
        <authorList>
            <person name="Sheng S."/>
        </authorList>
    </citation>
    <scope>NUCLEOTIDE SEQUENCE</scope>
    <source>
        <tissue evidence="6">Ovipositor</tissue>
    </source>
</reference>
<feature type="chain" id="PRO_5036025636" evidence="4">
    <location>
        <begin position="31"/>
        <end position="152"/>
    </location>
</feature>
<comment type="similarity">
    <text evidence="2">Belongs to the PBP/GOBP family.</text>
</comment>
<dbReference type="GO" id="GO:0005576">
    <property type="term" value="C:extracellular region"/>
    <property type="evidence" value="ECO:0007669"/>
    <property type="project" value="UniProtKB-SubCell"/>
</dbReference>
<reference evidence="5" key="1">
    <citation type="journal article" date="2017" name="Comp. Biochem. Physiol. Part D Genomics Proteomics">
        <title>Candidate chemosensory genes identified in the endoparasitoid Meteorus pulchricornis (Hymenoptera: Braconidae) by antennal transcriptome analysis.</title>
        <authorList>
            <person name="Sheng S."/>
            <person name="Liao C.W."/>
            <person name="Zheng Y."/>
            <person name="Zhou Y."/>
            <person name="Xu Y."/>
            <person name="Song W.M."/>
            <person name="He P."/>
            <person name="Zhang J."/>
            <person name="Wu F.A."/>
        </authorList>
    </citation>
    <scope>NUCLEOTIDE SEQUENCE</scope>
    <source>
        <strain evidence="5">Zhenjiang</strain>
    </source>
</reference>
<dbReference type="AlphaFoldDB" id="A0A1S5VFI1"/>
<name>A0A1S5VFI1_9HYME</name>
<proteinExistence type="evidence at transcript level"/>
<dbReference type="SMART" id="SM00708">
    <property type="entry name" value="PhBP"/>
    <property type="match status" value="1"/>
</dbReference>
<dbReference type="SUPFAM" id="SSF47565">
    <property type="entry name" value="Insect pheromone/odorant-binding proteins"/>
    <property type="match status" value="1"/>
</dbReference>
<feature type="signal peptide" evidence="4">
    <location>
        <begin position="1"/>
        <end position="30"/>
    </location>
</feature>
<evidence type="ECO:0000256" key="3">
    <source>
        <dbReference type="ARBA" id="ARBA00022525"/>
    </source>
</evidence>
<organism evidence="5">
    <name type="scientific">Meteorus pulchricornis</name>
    <dbReference type="NCBI Taxonomy" id="51522"/>
    <lineage>
        <taxon>Eukaryota</taxon>
        <taxon>Metazoa</taxon>
        <taxon>Ecdysozoa</taxon>
        <taxon>Arthropoda</taxon>
        <taxon>Hexapoda</taxon>
        <taxon>Insecta</taxon>
        <taxon>Pterygota</taxon>
        <taxon>Neoptera</taxon>
        <taxon>Endopterygota</taxon>
        <taxon>Hymenoptera</taxon>
        <taxon>Apocrita</taxon>
        <taxon>Ichneumonoidea</taxon>
        <taxon>Braconidae</taxon>
        <taxon>Meteorinae</taxon>
        <taxon>Meteorus</taxon>
    </lineage>
</organism>
<keyword evidence="3" id="KW-0964">Secreted</keyword>
<dbReference type="CDD" id="cd23992">
    <property type="entry name" value="PBP_GOBP"/>
    <property type="match status" value="1"/>
</dbReference>
<protein>
    <submittedName>
        <fullName evidence="6">Odorant binding protein</fullName>
    </submittedName>
    <submittedName>
        <fullName evidence="5">Odorant-binding protein 16</fullName>
    </submittedName>
</protein>
<dbReference type="InterPro" id="IPR006170">
    <property type="entry name" value="PBP/GOBP"/>
</dbReference>